<dbReference type="AlphaFoldDB" id="A0A553HPY9"/>
<dbReference type="SUPFAM" id="SSF53474">
    <property type="entry name" value="alpha/beta-Hydrolases"/>
    <property type="match status" value="1"/>
</dbReference>
<reference evidence="4" key="1">
    <citation type="submission" date="2019-06" db="EMBL/GenBank/DDBJ databases">
        <title>Draft genome sequence of the griseofulvin-producing fungus Xylaria cubensis strain G536.</title>
        <authorList>
            <person name="Mead M.E."/>
            <person name="Raja H.A."/>
            <person name="Steenwyk J.L."/>
            <person name="Knowles S.L."/>
            <person name="Oberlies N.H."/>
            <person name="Rokas A."/>
        </authorList>
    </citation>
    <scope>NUCLEOTIDE SEQUENCE [LARGE SCALE GENOMIC DNA]</scope>
    <source>
        <strain evidence="4">G536</strain>
    </source>
</reference>
<keyword evidence="4" id="KW-1185">Reference proteome</keyword>
<evidence type="ECO:0000259" key="2">
    <source>
        <dbReference type="Pfam" id="PF00561"/>
    </source>
</evidence>
<keyword evidence="1" id="KW-0732">Signal</keyword>
<protein>
    <recommendedName>
        <fullName evidence="2">AB hydrolase-1 domain-containing protein</fullName>
    </recommendedName>
</protein>
<dbReference type="InterPro" id="IPR000073">
    <property type="entry name" value="AB_hydrolase_1"/>
</dbReference>
<comment type="caution">
    <text evidence="3">The sequence shown here is derived from an EMBL/GenBank/DDBJ whole genome shotgun (WGS) entry which is preliminary data.</text>
</comment>
<sequence length="346" mass="37121">MYAELLATILFTSAYALPYPNNSACRELQIPISVSVPRFIINTTVTDDWDAASLTFNLTRRDSATSDDPLPISGLTSNAVESTYQIGATVCGTGGPTLILTHGIIESKLYWRPTLEDSQEYNFVDAAVAVGYSVISYDRIGVGSSSKVNALNDAQFQVETAVLNSLVDYAHTTMNATKVGLVGHSYGSYITVASASQSKVDAVILTGFSGNFSYFGPFVAGAGFRVARMQNSVRWGALDSGYLTSSDLYAETYVYYANPYFERRVAEWSYNVGSEPFALAELPTLLDTTIDYSAITGSVYLLQGQYDVSACGGNCVGLLEDTKALFSGAKAVEAVDNLPAGYAIPE</sequence>
<name>A0A553HPY9_9PEZI</name>
<evidence type="ECO:0000313" key="4">
    <source>
        <dbReference type="Proteomes" id="UP000319160"/>
    </source>
</evidence>
<evidence type="ECO:0000256" key="1">
    <source>
        <dbReference type="SAM" id="SignalP"/>
    </source>
</evidence>
<proteinExistence type="predicted"/>
<accession>A0A553HPY9</accession>
<organism evidence="3 4">
    <name type="scientific">Xylaria flabelliformis</name>
    <dbReference type="NCBI Taxonomy" id="2512241"/>
    <lineage>
        <taxon>Eukaryota</taxon>
        <taxon>Fungi</taxon>
        <taxon>Dikarya</taxon>
        <taxon>Ascomycota</taxon>
        <taxon>Pezizomycotina</taxon>
        <taxon>Sordariomycetes</taxon>
        <taxon>Xylariomycetidae</taxon>
        <taxon>Xylariales</taxon>
        <taxon>Xylariaceae</taxon>
        <taxon>Xylaria</taxon>
    </lineage>
</organism>
<dbReference type="STRING" id="2512241.A0A553HPY9"/>
<feature type="signal peptide" evidence="1">
    <location>
        <begin position="1"/>
        <end position="16"/>
    </location>
</feature>
<dbReference type="Gene3D" id="3.40.50.1820">
    <property type="entry name" value="alpha/beta hydrolase"/>
    <property type="match status" value="1"/>
</dbReference>
<evidence type="ECO:0000313" key="3">
    <source>
        <dbReference type="EMBL" id="TRX90000.1"/>
    </source>
</evidence>
<dbReference type="Proteomes" id="UP000319160">
    <property type="component" value="Unassembled WGS sequence"/>
</dbReference>
<dbReference type="InterPro" id="IPR029058">
    <property type="entry name" value="AB_hydrolase_fold"/>
</dbReference>
<feature type="domain" description="AB hydrolase-1" evidence="2">
    <location>
        <begin position="96"/>
        <end position="214"/>
    </location>
</feature>
<dbReference type="Pfam" id="PF00561">
    <property type="entry name" value="Abhydrolase_1"/>
    <property type="match status" value="1"/>
</dbReference>
<dbReference type="EMBL" id="VFLP01000060">
    <property type="protein sequence ID" value="TRX90000.1"/>
    <property type="molecule type" value="Genomic_DNA"/>
</dbReference>
<dbReference type="PANTHER" id="PTHR43689">
    <property type="entry name" value="HYDROLASE"/>
    <property type="match status" value="1"/>
</dbReference>
<dbReference type="OrthoDB" id="190201at2759"/>
<gene>
    <name evidence="3" type="ORF">FHL15_009101</name>
</gene>
<feature type="chain" id="PRO_5022204331" description="AB hydrolase-1 domain-containing protein" evidence="1">
    <location>
        <begin position="17"/>
        <end position="346"/>
    </location>
</feature>
<dbReference type="PANTHER" id="PTHR43689:SF8">
    <property type="entry name" value="ALPHA_BETA-HYDROLASES SUPERFAMILY PROTEIN"/>
    <property type="match status" value="1"/>
</dbReference>